<keyword evidence="2" id="KW-1185">Reference proteome</keyword>
<sequence length="140" mass="16666">MTKKLSNSSIDSIPTELLYFKTKFNKVIDERIKLGEELYNRQVYTQSDLKNNKDDYYTWSKYNSEFLKNAFNKEHNEYKKSYDDADAFFFGSLGLRNTPLDSLKSLKDKINYKICILKKIRTKTEYMKNQLPIKSIRMAI</sequence>
<reference evidence="1 2" key="1">
    <citation type="submission" date="2020-08" db="EMBL/GenBank/DDBJ databases">
        <title>Description of novel Flavobacterium F-408 isolate.</title>
        <authorList>
            <person name="Saticioglu I.B."/>
            <person name="Duman M."/>
            <person name="Altun S."/>
        </authorList>
    </citation>
    <scope>NUCLEOTIDE SEQUENCE [LARGE SCALE GENOMIC DNA]</scope>
    <source>
        <strain evidence="1 2">F-408</strain>
    </source>
</reference>
<evidence type="ECO:0000313" key="2">
    <source>
        <dbReference type="Proteomes" id="UP000605990"/>
    </source>
</evidence>
<name>A0ABR7J2C6_9FLAO</name>
<organism evidence="1 2">
    <name type="scientific">Flavobacterium bernardetii</name>
    <dbReference type="NCBI Taxonomy" id="2813823"/>
    <lineage>
        <taxon>Bacteria</taxon>
        <taxon>Pseudomonadati</taxon>
        <taxon>Bacteroidota</taxon>
        <taxon>Flavobacteriia</taxon>
        <taxon>Flavobacteriales</taxon>
        <taxon>Flavobacteriaceae</taxon>
        <taxon>Flavobacterium</taxon>
    </lineage>
</organism>
<gene>
    <name evidence="1" type="ORF">H8R27_14475</name>
</gene>
<dbReference type="EMBL" id="JACRUN010000011">
    <property type="protein sequence ID" value="MBC5836093.1"/>
    <property type="molecule type" value="Genomic_DNA"/>
</dbReference>
<comment type="caution">
    <text evidence="1">The sequence shown here is derived from an EMBL/GenBank/DDBJ whole genome shotgun (WGS) entry which is preliminary data.</text>
</comment>
<dbReference type="RefSeq" id="WP_166131166.1">
    <property type="nucleotide sequence ID" value="NZ_JAANOQ010000010.1"/>
</dbReference>
<protein>
    <submittedName>
        <fullName evidence="1">Uncharacterized protein</fullName>
    </submittedName>
</protein>
<evidence type="ECO:0000313" key="1">
    <source>
        <dbReference type="EMBL" id="MBC5836093.1"/>
    </source>
</evidence>
<accession>A0ABR7J2C6</accession>
<dbReference type="Proteomes" id="UP000605990">
    <property type="component" value="Unassembled WGS sequence"/>
</dbReference>
<proteinExistence type="predicted"/>